<protein>
    <recommendedName>
        <fullName evidence="2">DUF7722 domain-containing protein</fullName>
    </recommendedName>
</protein>
<feature type="chain" id="PRO_5043652415" description="DUF7722 domain-containing protein" evidence="1">
    <location>
        <begin position="18"/>
        <end position="100"/>
    </location>
</feature>
<evidence type="ECO:0000256" key="1">
    <source>
        <dbReference type="SAM" id="SignalP"/>
    </source>
</evidence>
<organism evidence="3 4">
    <name type="scientific">Rubroshorea leprosula</name>
    <dbReference type="NCBI Taxonomy" id="152421"/>
    <lineage>
        <taxon>Eukaryota</taxon>
        <taxon>Viridiplantae</taxon>
        <taxon>Streptophyta</taxon>
        <taxon>Embryophyta</taxon>
        <taxon>Tracheophyta</taxon>
        <taxon>Spermatophyta</taxon>
        <taxon>Magnoliopsida</taxon>
        <taxon>eudicotyledons</taxon>
        <taxon>Gunneridae</taxon>
        <taxon>Pentapetalae</taxon>
        <taxon>rosids</taxon>
        <taxon>malvids</taxon>
        <taxon>Malvales</taxon>
        <taxon>Dipterocarpaceae</taxon>
        <taxon>Rubroshorea</taxon>
    </lineage>
</organism>
<evidence type="ECO:0000313" key="3">
    <source>
        <dbReference type="EMBL" id="GKV48495.1"/>
    </source>
</evidence>
<dbReference type="InterPro" id="IPR056139">
    <property type="entry name" value="DUF7722"/>
</dbReference>
<evidence type="ECO:0000313" key="4">
    <source>
        <dbReference type="Proteomes" id="UP001054252"/>
    </source>
</evidence>
<accession>A0AAV5MG29</accession>
<dbReference type="EMBL" id="BPVZ01000258">
    <property type="protein sequence ID" value="GKV48495.1"/>
    <property type="molecule type" value="Genomic_DNA"/>
</dbReference>
<sequence length="100" mass="11442">MALSLRWLLQSACHVLGSPNNGKIEDGGLHGMSNSKNIMHPSTVSFQMPLHYPRYTKADYEKMEEWKLDLLLTQYGLTYSGTLDEKRAFAMGAFLWPNQY</sequence>
<feature type="domain" description="DUF7722" evidence="2">
    <location>
        <begin position="52"/>
        <end position="97"/>
    </location>
</feature>
<gene>
    <name evidence="3" type="ORF">SLEP1_g55305</name>
</gene>
<feature type="signal peptide" evidence="1">
    <location>
        <begin position="1"/>
        <end position="17"/>
    </location>
</feature>
<dbReference type="PANTHER" id="PTHR33513">
    <property type="entry name" value="OS06G0523300 PROTEIN"/>
    <property type="match status" value="1"/>
</dbReference>
<keyword evidence="4" id="KW-1185">Reference proteome</keyword>
<reference evidence="3 4" key="1">
    <citation type="journal article" date="2021" name="Commun. Biol.">
        <title>The genome of Shorea leprosula (Dipterocarpaceae) highlights the ecological relevance of drought in aseasonal tropical rainforests.</title>
        <authorList>
            <person name="Ng K.K.S."/>
            <person name="Kobayashi M.J."/>
            <person name="Fawcett J.A."/>
            <person name="Hatakeyama M."/>
            <person name="Paape T."/>
            <person name="Ng C.H."/>
            <person name="Ang C.C."/>
            <person name="Tnah L.H."/>
            <person name="Lee C.T."/>
            <person name="Nishiyama T."/>
            <person name="Sese J."/>
            <person name="O'Brien M.J."/>
            <person name="Copetti D."/>
            <person name="Mohd Noor M.I."/>
            <person name="Ong R.C."/>
            <person name="Putra M."/>
            <person name="Sireger I.Z."/>
            <person name="Indrioko S."/>
            <person name="Kosugi Y."/>
            <person name="Izuno A."/>
            <person name="Isagi Y."/>
            <person name="Lee S.L."/>
            <person name="Shimizu K.K."/>
        </authorList>
    </citation>
    <scope>NUCLEOTIDE SEQUENCE [LARGE SCALE GENOMIC DNA]</scope>
    <source>
        <strain evidence="3">214</strain>
    </source>
</reference>
<dbReference type="AlphaFoldDB" id="A0AAV5MG29"/>
<name>A0AAV5MG29_9ROSI</name>
<proteinExistence type="predicted"/>
<evidence type="ECO:0000259" key="2">
    <source>
        <dbReference type="Pfam" id="PF24847"/>
    </source>
</evidence>
<comment type="caution">
    <text evidence="3">The sequence shown here is derived from an EMBL/GenBank/DDBJ whole genome shotgun (WGS) entry which is preliminary data.</text>
</comment>
<dbReference type="Proteomes" id="UP001054252">
    <property type="component" value="Unassembled WGS sequence"/>
</dbReference>
<keyword evidence="1" id="KW-0732">Signal</keyword>
<dbReference type="Pfam" id="PF24847">
    <property type="entry name" value="DUF7722"/>
    <property type="match status" value="1"/>
</dbReference>